<feature type="region of interest" description="Disordered" evidence="1">
    <location>
        <begin position="1"/>
        <end position="22"/>
    </location>
</feature>
<reference evidence="3" key="1">
    <citation type="journal article" date="2017" name="Nat. Ecol. Evol.">
        <title>Genome expansion and lineage-specific genetic innovations in the forest pathogenic fungi Armillaria.</title>
        <authorList>
            <person name="Sipos G."/>
            <person name="Prasanna A.N."/>
            <person name="Walter M.C."/>
            <person name="O'Connor E."/>
            <person name="Balint B."/>
            <person name="Krizsan K."/>
            <person name="Kiss B."/>
            <person name="Hess J."/>
            <person name="Varga T."/>
            <person name="Slot J."/>
            <person name="Riley R."/>
            <person name="Boka B."/>
            <person name="Rigling D."/>
            <person name="Barry K."/>
            <person name="Lee J."/>
            <person name="Mihaltcheva S."/>
            <person name="LaButti K."/>
            <person name="Lipzen A."/>
            <person name="Waldron R."/>
            <person name="Moloney N.M."/>
            <person name="Sperisen C."/>
            <person name="Kredics L."/>
            <person name="Vagvoelgyi C."/>
            <person name="Patrignani A."/>
            <person name="Fitzpatrick D."/>
            <person name="Nagy I."/>
            <person name="Doyle S."/>
            <person name="Anderson J.B."/>
            <person name="Grigoriev I.V."/>
            <person name="Gueldener U."/>
            <person name="Muensterkoetter M."/>
            <person name="Nagy L.G."/>
        </authorList>
    </citation>
    <scope>NUCLEOTIDE SEQUENCE [LARGE SCALE GENOMIC DNA]</scope>
    <source>
        <strain evidence="3">Ar21-2</strain>
    </source>
</reference>
<accession>A0A2H3EE29</accession>
<dbReference type="EMBL" id="KZ293644">
    <property type="protein sequence ID" value="PBL04471.1"/>
    <property type="molecule type" value="Genomic_DNA"/>
</dbReference>
<name>A0A2H3EE29_ARMGA</name>
<proteinExistence type="predicted"/>
<protein>
    <submittedName>
        <fullName evidence="2">Uncharacterized protein</fullName>
    </submittedName>
</protein>
<dbReference type="Proteomes" id="UP000217790">
    <property type="component" value="Unassembled WGS sequence"/>
</dbReference>
<dbReference type="AlphaFoldDB" id="A0A2H3EE29"/>
<keyword evidence="3" id="KW-1185">Reference proteome</keyword>
<dbReference type="InParanoid" id="A0A2H3EE29"/>
<organism evidence="2 3">
    <name type="scientific">Armillaria gallica</name>
    <name type="common">Bulbous honey fungus</name>
    <name type="synonym">Armillaria bulbosa</name>
    <dbReference type="NCBI Taxonomy" id="47427"/>
    <lineage>
        <taxon>Eukaryota</taxon>
        <taxon>Fungi</taxon>
        <taxon>Dikarya</taxon>
        <taxon>Basidiomycota</taxon>
        <taxon>Agaricomycotina</taxon>
        <taxon>Agaricomycetes</taxon>
        <taxon>Agaricomycetidae</taxon>
        <taxon>Agaricales</taxon>
        <taxon>Marasmiineae</taxon>
        <taxon>Physalacriaceae</taxon>
        <taxon>Armillaria</taxon>
    </lineage>
</organism>
<evidence type="ECO:0000256" key="1">
    <source>
        <dbReference type="SAM" id="MobiDB-lite"/>
    </source>
</evidence>
<gene>
    <name evidence="2" type="ORF">ARMGADRAFT_1022883</name>
</gene>
<evidence type="ECO:0000313" key="2">
    <source>
        <dbReference type="EMBL" id="PBL04471.1"/>
    </source>
</evidence>
<sequence length="118" mass="13692">MAPSMPRLNEKSAPRFESSTDPEELERFFLRLEELFNKCAVTMDAEKKKYAVVYTNIKMEKQWKVLEHHAKGTFKEFKKDILRNETTCMSIQALSDPREVRLYVFQTGIPSPSGGSQE</sequence>
<evidence type="ECO:0000313" key="3">
    <source>
        <dbReference type="Proteomes" id="UP000217790"/>
    </source>
</evidence>